<sequence length="117" mass="13587">MEHYSNLISLLKALNVSYERDDAAPNTGYVKYRGDERVYMEWVPRRLSDITHSGLLDPGFGSGPIDFPDLDYIEVRLKDWVADKPGGGRRDFFDLMRLVESDAELEFRDGCVAWRRR</sequence>
<dbReference type="EMBL" id="CP115541">
    <property type="protein sequence ID" value="WNH53212.1"/>
    <property type="molecule type" value="Genomic_DNA"/>
</dbReference>
<keyword evidence="2" id="KW-1185">Reference proteome</keyword>
<organism evidence="1 2">
    <name type="scientific">Stenotrophomonas oahuensis</name>
    <dbReference type="NCBI Taxonomy" id="3003271"/>
    <lineage>
        <taxon>Bacteria</taxon>
        <taxon>Pseudomonadati</taxon>
        <taxon>Pseudomonadota</taxon>
        <taxon>Gammaproteobacteria</taxon>
        <taxon>Lysobacterales</taxon>
        <taxon>Lysobacteraceae</taxon>
        <taxon>Stenotrophomonas</taxon>
    </lineage>
</organism>
<reference evidence="1 2" key="1">
    <citation type="submission" date="2022-12" db="EMBL/GenBank/DDBJ databases">
        <title>Two new species, Stenotrophomonas aracearum and Stenotrophomonas oahuensis, isolated from Anthurium (Araceae family) in Hawaii.</title>
        <authorList>
            <person name="Chunag S.C."/>
            <person name="Dobhal S."/>
            <person name="Alvarez A."/>
            <person name="Arif M."/>
        </authorList>
    </citation>
    <scope>NUCLEOTIDE SEQUENCE [LARGE SCALE GENOMIC DNA]</scope>
    <source>
        <strain evidence="1 2">A5586</strain>
    </source>
</reference>
<proteinExistence type="predicted"/>
<dbReference type="RefSeq" id="WP_311192373.1">
    <property type="nucleotide sequence ID" value="NZ_CP115541.1"/>
</dbReference>
<evidence type="ECO:0000313" key="1">
    <source>
        <dbReference type="EMBL" id="WNH53212.1"/>
    </source>
</evidence>
<dbReference type="Proteomes" id="UP001302072">
    <property type="component" value="Chromosome"/>
</dbReference>
<evidence type="ECO:0000313" key="2">
    <source>
        <dbReference type="Proteomes" id="UP001302072"/>
    </source>
</evidence>
<accession>A0ABY9YR59</accession>
<name>A0ABY9YR59_9GAMM</name>
<gene>
    <name evidence="1" type="ORF">PDM29_02750</name>
</gene>
<protein>
    <submittedName>
        <fullName evidence="1">Uncharacterized protein</fullName>
    </submittedName>
</protein>